<dbReference type="RefSeq" id="WP_176964939.1">
    <property type="nucleotide sequence ID" value="NZ_CP058215.1"/>
</dbReference>
<sequence length="235" mass="26085">MVNRNTLYAVITGDLVGSSEIDYACRKAVLSYMHDSFRFLEKEMNLKDDILLSFEIFRGDSFQAVLNPQHALLASVILYLKLGIFDRKGADLSVRISIGIGSIDYLPESGNIGEADGMAFRLSGKALDSMKKNNQYLMITSPEPALDLLFESQCAFFDLTASRWTDIQKEILLGKLSGLTQEEIAAMKGKTQSSVSQSLKAAGFDAIKTFLDNYESLFAYPGIFMQSDKNGPEHF</sequence>
<dbReference type="GeneID" id="55821266"/>
<reference evidence="1 2" key="1">
    <citation type="submission" date="2020-06" db="EMBL/GenBank/DDBJ databases">
        <title>Methanolobus halotolerans sp. nov., isolated from a saline lake Tus in Siberia.</title>
        <authorList>
            <person name="Shen Y."/>
            <person name="Chen S.-C."/>
            <person name="Lai M.-C."/>
            <person name="Huang H.-H."/>
            <person name="Chiu H.-H."/>
            <person name="Tang S.-L."/>
            <person name="Rogozin D.Y."/>
            <person name="Degermendzhy A.G."/>
        </authorList>
    </citation>
    <scope>NUCLEOTIDE SEQUENCE [LARGE SCALE GENOMIC DNA]</scope>
    <source>
        <strain evidence="1 2">DSM 21339</strain>
    </source>
</reference>
<gene>
    <name evidence="1" type="ORF">HWN40_06285</name>
</gene>
<dbReference type="OrthoDB" id="111732at2157"/>
<organism evidence="1 2">
    <name type="scientific">Methanolobus zinderi</name>
    <dbReference type="NCBI Taxonomy" id="536044"/>
    <lineage>
        <taxon>Archaea</taxon>
        <taxon>Methanobacteriati</taxon>
        <taxon>Methanobacteriota</taxon>
        <taxon>Stenosarchaea group</taxon>
        <taxon>Methanomicrobia</taxon>
        <taxon>Methanosarcinales</taxon>
        <taxon>Methanosarcinaceae</taxon>
        <taxon>Methanolobus</taxon>
    </lineage>
</organism>
<dbReference type="Pfam" id="PF16264">
    <property type="entry name" value="SatD"/>
    <property type="match status" value="1"/>
</dbReference>
<protein>
    <submittedName>
        <fullName evidence="1">Uncharacterized protein</fullName>
    </submittedName>
</protein>
<name>A0A7D5I4W5_9EURY</name>
<dbReference type="KEGG" id="mzi:HWN40_06285"/>
<dbReference type="AlphaFoldDB" id="A0A7D5I4W5"/>
<keyword evidence="2" id="KW-1185">Reference proteome</keyword>
<dbReference type="EMBL" id="CP058215">
    <property type="protein sequence ID" value="QLC49883.1"/>
    <property type="molecule type" value="Genomic_DNA"/>
</dbReference>
<accession>A0A7D5I4W5</accession>
<dbReference type="Proteomes" id="UP000509594">
    <property type="component" value="Chromosome"/>
</dbReference>
<dbReference type="InterPro" id="IPR032580">
    <property type="entry name" value="SatD"/>
</dbReference>
<proteinExistence type="predicted"/>
<evidence type="ECO:0000313" key="1">
    <source>
        <dbReference type="EMBL" id="QLC49883.1"/>
    </source>
</evidence>
<evidence type="ECO:0000313" key="2">
    <source>
        <dbReference type="Proteomes" id="UP000509594"/>
    </source>
</evidence>